<dbReference type="Proteomes" id="UP001239111">
    <property type="component" value="Chromosome 1"/>
</dbReference>
<accession>A0ACC2PRK9</accession>
<keyword evidence="2" id="KW-1185">Reference proteome</keyword>
<sequence length="444" mass="51316">MPGNNDCKSVVQDDGRRKLIQKKLILCNLKELYETYKIEYPEDEISLSKFCELRSKQCILAGSSRTHTVCVCVIHENVSLMLEGCSFKKLFKGSSFFNREDVTVNDILRKMVCSNPKMACYERKCNECPPMTEIHQHFSQIFGMNEIYEVNFRMWATTDRCTIFNVSQDTDKFLEILMSGLEKLLLHDFVARNQAKFFSHVNETLQPGWFNVVFDFAENISFLAQRAIPAFHWNNEQATLFPITIYFRVNGELHHYSYCAISDCLKHDSVAVYMYQKKLIELMRTRFGILLKVIYFSDGAPQQFKNKTAFGNLTYHYSDFQVVAEWHFFATAHEKGPCDGLAGCIKRNAARASLQNHLILNAKQLFEWAKTAMKNVEFFYLSQDDYEETKQFLEAERIPFCKTVEGTQSYHAFVPLRDPPGIVLVKTISQSLESRTAKAIAVSN</sequence>
<name>A0ACC2PRK9_9HYME</name>
<proteinExistence type="predicted"/>
<organism evidence="1 2">
    <name type="scientific">Eretmocerus hayati</name>
    <dbReference type="NCBI Taxonomy" id="131215"/>
    <lineage>
        <taxon>Eukaryota</taxon>
        <taxon>Metazoa</taxon>
        <taxon>Ecdysozoa</taxon>
        <taxon>Arthropoda</taxon>
        <taxon>Hexapoda</taxon>
        <taxon>Insecta</taxon>
        <taxon>Pterygota</taxon>
        <taxon>Neoptera</taxon>
        <taxon>Endopterygota</taxon>
        <taxon>Hymenoptera</taxon>
        <taxon>Apocrita</taxon>
        <taxon>Proctotrupomorpha</taxon>
        <taxon>Chalcidoidea</taxon>
        <taxon>Aphelinidae</taxon>
        <taxon>Aphelininae</taxon>
        <taxon>Eretmocerus</taxon>
    </lineage>
</organism>
<evidence type="ECO:0000313" key="2">
    <source>
        <dbReference type="Proteomes" id="UP001239111"/>
    </source>
</evidence>
<reference evidence="1" key="1">
    <citation type="submission" date="2023-04" db="EMBL/GenBank/DDBJ databases">
        <title>A chromosome-level genome assembly of the parasitoid wasp Eretmocerus hayati.</title>
        <authorList>
            <person name="Zhong Y."/>
            <person name="Liu S."/>
            <person name="Liu Y."/>
        </authorList>
    </citation>
    <scope>NUCLEOTIDE SEQUENCE</scope>
    <source>
        <strain evidence="1">ZJU_SS_LIU_2023</strain>
    </source>
</reference>
<protein>
    <submittedName>
        <fullName evidence="1">Uncharacterized protein</fullName>
    </submittedName>
</protein>
<comment type="caution">
    <text evidence="1">The sequence shown here is derived from an EMBL/GenBank/DDBJ whole genome shotgun (WGS) entry which is preliminary data.</text>
</comment>
<gene>
    <name evidence="1" type="ORF">QAD02_022039</name>
</gene>
<dbReference type="EMBL" id="CM056741">
    <property type="protein sequence ID" value="KAJ8686245.1"/>
    <property type="molecule type" value="Genomic_DNA"/>
</dbReference>
<evidence type="ECO:0000313" key="1">
    <source>
        <dbReference type="EMBL" id="KAJ8686245.1"/>
    </source>
</evidence>